<organism evidence="14 15">
    <name type="scientific">Pocillopora damicornis</name>
    <name type="common">Cauliflower coral</name>
    <name type="synonym">Millepora damicornis</name>
    <dbReference type="NCBI Taxonomy" id="46731"/>
    <lineage>
        <taxon>Eukaryota</taxon>
        <taxon>Metazoa</taxon>
        <taxon>Cnidaria</taxon>
        <taxon>Anthozoa</taxon>
        <taxon>Hexacorallia</taxon>
        <taxon>Scleractinia</taxon>
        <taxon>Astrocoeniina</taxon>
        <taxon>Pocilloporidae</taxon>
        <taxon>Pocillopora</taxon>
    </lineage>
</organism>
<sequence>MSEKPTPFRQQSRDRKSSDMKAVGDNPVDDREKAGRDKKASNNSSEVIDIDGSSVTIIENRPFTTFYTQETPQGKAETPETEKWGDFAQNTSLHGFRNMFFRASLYVRILWLILLLASTGLILYFMYRSFSKYFQYPIATVMRIQYPDTMVFPAVTLCPMTKFTKNKIFMTDDDVMFQSLGLDLPVCNATAHVRKGRPCGEALLCCCASYLQDVSVALSNCTEEYKRELLDVIMKDKKSFNDKKFQEAYGPNLQRNLACRFGLLDYKCTGKDFLPTVTELGLCFTFNSGRNDKEIKKVSRSDSVRELHLELDLHLDDHLAGFFSEGIFVIIHDQGVYINSADTVLVAPGSYVRINVKRKYRNKKSPYETKCTETKNLAGFLKYDSDGCYYECLSNTTGKKCGCRLPSLVDSDRMSERICFRDDFPCVFKVYEDLVSGNQCECPLACEVVKYETKTSAAAFPSPLLIKHWKMQGVNKTDDYLRKNLIMLQVGYTSLSYEHFKQTSQYDSTALMGEIGGTLGLFLGCSVLTVIEFIDFTIYLCYIRKKKTS</sequence>
<gene>
    <name evidence="14" type="ORF">pdam_00023602</name>
</gene>
<evidence type="ECO:0000256" key="2">
    <source>
        <dbReference type="ARBA" id="ARBA00022448"/>
    </source>
</evidence>
<dbReference type="PANTHER" id="PTHR11690:SF296">
    <property type="entry name" value="DEGENERIN-LIKE PROTEIN DEL-10"/>
    <property type="match status" value="1"/>
</dbReference>
<dbReference type="AlphaFoldDB" id="A0A3M6TWN4"/>
<keyword evidence="10 11" id="KW-0407">Ion channel</keyword>
<evidence type="ECO:0000313" key="14">
    <source>
        <dbReference type="EMBL" id="RMX45807.1"/>
    </source>
</evidence>
<evidence type="ECO:0000256" key="3">
    <source>
        <dbReference type="ARBA" id="ARBA00022461"/>
    </source>
</evidence>
<reference evidence="14 15" key="1">
    <citation type="journal article" date="2018" name="Sci. Rep.">
        <title>Comparative analysis of the Pocillopora damicornis genome highlights role of immune system in coral evolution.</title>
        <authorList>
            <person name="Cunning R."/>
            <person name="Bay R.A."/>
            <person name="Gillette P."/>
            <person name="Baker A.C."/>
            <person name="Traylor-Knowles N."/>
        </authorList>
    </citation>
    <scope>NUCLEOTIDE SEQUENCE [LARGE SCALE GENOMIC DNA]</scope>
    <source>
        <strain evidence="14">RSMAS</strain>
        <tissue evidence="14">Whole animal</tissue>
    </source>
</reference>
<dbReference type="InterPro" id="IPR001873">
    <property type="entry name" value="ENaC"/>
</dbReference>
<keyword evidence="7 11" id="KW-0406">Ion transport</keyword>
<keyword evidence="8 13" id="KW-0472">Membrane</keyword>
<comment type="subcellular location">
    <subcellularLocation>
        <location evidence="1">Membrane</location>
        <topology evidence="1">Multi-pass membrane protein</topology>
    </subcellularLocation>
</comment>
<evidence type="ECO:0000256" key="5">
    <source>
        <dbReference type="ARBA" id="ARBA00022989"/>
    </source>
</evidence>
<keyword evidence="9 11" id="KW-0739">Sodium transport</keyword>
<dbReference type="Pfam" id="PF00858">
    <property type="entry name" value="ASC"/>
    <property type="match status" value="1"/>
</dbReference>
<feature type="region of interest" description="Disordered" evidence="12">
    <location>
        <begin position="1"/>
        <end position="45"/>
    </location>
</feature>
<evidence type="ECO:0000256" key="9">
    <source>
        <dbReference type="ARBA" id="ARBA00023201"/>
    </source>
</evidence>
<feature type="compositionally biased region" description="Basic and acidic residues" evidence="12">
    <location>
        <begin position="28"/>
        <end position="40"/>
    </location>
</feature>
<keyword evidence="4 11" id="KW-0812">Transmembrane</keyword>
<feature type="transmembrane region" description="Helical" evidence="13">
    <location>
        <begin position="519"/>
        <end position="542"/>
    </location>
</feature>
<dbReference type="PRINTS" id="PR01078">
    <property type="entry name" value="AMINACHANNEL"/>
</dbReference>
<feature type="transmembrane region" description="Helical" evidence="13">
    <location>
        <begin position="105"/>
        <end position="127"/>
    </location>
</feature>
<evidence type="ECO:0000256" key="8">
    <source>
        <dbReference type="ARBA" id="ARBA00023136"/>
    </source>
</evidence>
<evidence type="ECO:0000256" key="1">
    <source>
        <dbReference type="ARBA" id="ARBA00004141"/>
    </source>
</evidence>
<evidence type="ECO:0000256" key="4">
    <source>
        <dbReference type="ARBA" id="ARBA00022692"/>
    </source>
</evidence>
<evidence type="ECO:0000256" key="10">
    <source>
        <dbReference type="ARBA" id="ARBA00023303"/>
    </source>
</evidence>
<evidence type="ECO:0000256" key="7">
    <source>
        <dbReference type="ARBA" id="ARBA00023065"/>
    </source>
</evidence>
<dbReference type="Gene3D" id="2.60.470.10">
    <property type="entry name" value="Acid-sensing ion channels like domains"/>
    <property type="match status" value="1"/>
</dbReference>
<dbReference type="EMBL" id="RCHS01002776">
    <property type="protein sequence ID" value="RMX45807.1"/>
    <property type="molecule type" value="Genomic_DNA"/>
</dbReference>
<evidence type="ECO:0000256" key="12">
    <source>
        <dbReference type="SAM" id="MobiDB-lite"/>
    </source>
</evidence>
<name>A0A3M6TWN4_POCDA</name>
<keyword evidence="2 11" id="KW-0813">Transport</keyword>
<keyword evidence="15" id="KW-1185">Reference proteome</keyword>
<evidence type="ECO:0000313" key="15">
    <source>
        <dbReference type="Proteomes" id="UP000275408"/>
    </source>
</evidence>
<proteinExistence type="inferred from homology"/>
<keyword evidence="3 11" id="KW-0894">Sodium channel</keyword>
<keyword evidence="5 13" id="KW-1133">Transmembrane helix</keyword>
<dbReference type="GO" id="GO:0005886">
    <property type="term" value="C:plasma membrane"/>
    <property type="evidence" value="ECO:0007669"/>
    <property type="project" value="TreeGrafter"/>
</dbReference>
<dbReference type="Proteomes" id="UP000275408">
    <property type="component" value="Unassembled WGS sequence"/>
</dbReference>
<accession>A0A3M6TWN4</accession>
<dbReference type="PANTHER" id="PTHR11690">
    <property type="entry name" value="AMILORIDE-SENSITIVE SODIUM CHANNEL-RELATED"/>
    <property type="match status" value="1"/>
</dbReference>
<dbReference type="OrthoDB" id="5989955at2759"/>
<keyword evidence="6" id="KW-0915">Sodium</keyword>
<comment type="similarity">
    <text evidence="11">Belongs to the amiloride-sensitive sodium channel (TC 1.A.6) family.</text>
</comment>
<dbReference type="Gene3D" id="1.10.287.770">
    <property type="entry name" value="YojJ-like"/>
    <property type="match status" value="1"/>
</dbReference>
<evidence type="ECO:0000256" key="13">
    <source>
        <dbReference type="SAM" id="Phobius"/>
    </source>
</evidence>
<protein>
    <submittedName>
        <fullName evidence="14">Uncharacterized protein</fullName>
    </submittedName>
</protein>
<evidence type="ECO:0000256" key="6">
    <source>
        <dbReference type="ARBA" id="ARBA00023053"/>
    </source>
</evidence>
<dbReference type="GO" id="GO:0015280">
    <property type="term" value="F:ligand-gated sodium channel activity"/>
    <property type="evidence" value="ECO:0007669"/>
    <property type="project" value="TreeGrafter"/>
</dbReference>
<evidence type="ECO:0000256" key="11">
    <source>
        <dbReference type="RuleBase" id="RU000679"/>
    </source>
</evidence>
<comment type="caution">
    <text evidence="14">The sequence shown here is derived from an EMBL/GenBank/DDBJ whole genome shotgun (WGS) entry which is preliminary data.</text>
</comment>